<dbReference type="eggNOG" id="COG2814">
    <property type="taxonomic scope" value="Bacteria"/>
</dbReference>
<dbReference type="GO" id="GO:0005886">
    <property type="term" value="C:plasma membrane"/>
    <property type="evidence" value="ECO:0007669"/>
    <property type="project" value="UniProtKB-SubCell"/>
</dbReference>
<dbReference type="EMBL" id="JPEO01000009">
    <property type="protein sequence ID" value="KFZ37064.1"/>
    <property type="molecule type" value="Genomic_DNA"/>
</dbReference>
<evidence type="ECO:0000256" key="7">
    <source>
        <dbReference type="ARBA" id="ARBA00023136"/>
    </source>
</evidence>
<feature type="transmembrane region" description="Helical" evidence="8">
    <location>
        <begin position="322"/>
        <end position="344"/>
    </location>
</feature>
<dbReference type="RefSeq" id="WP_037443333.1">
    <property type="nucleotide sequence ID" value="NZ_JPEO01000009.1"/>
</dbReference>
<feature type="domain" description="Major facilitator superfamily (MFS) profile" evidence="9">
    <location>
        <begin position="21"/>
        <end position="407"/>
    </location>
</feature>
<evidence type="ECO:0000256" key="3">
    <source>
        <dbReference type="ARBA" id="ARBA00022448"/>
    </source>
</evidence>
<accession>A0A094JGA6</accession>
<dbReference type="SUPFAM" id="SSF103473">
    <property type="entry name" value="MFS general substrate transporter"/>
    <property type="match status" value="1"/>
</dbReference>
<sequence length="418" mass="47014">MLFQVVLMNMTARRQVRDLRLIWALCIASLVIYINLYMMQGMLPLIAEHFQVSSARSTLVLSVTSFTLALSLLIYAVVSDRIGRHRPIVISLWVLALSNLPLVFIDDFRTLLFVRLLQGVLLASLPAIAMAYFKEQLKPQTMLTAAAVYITANSVGGIVGRLLGGAMSQLFDWQSAMLACFGFSVICVGIAHYLLPKTRDAVKRERTKLPWSEKLNFSTDIAGFMHHLRDSQMRLAYLIGGITFMMMVNQYSFIQLHLMAEPFAWSRFQATLIFLCYSSGTIASYFTARWIMKHGQLPLFRLSLLLMFVGSLLTLFDTEFAICIGFLFSSCGFFVTHSCCNSFVAMRATSHRAKATSLYLCCYYLGAAVGGPYLMMFWHSAGWAGVIGGSMMLLSLIAVFVWRLGYRQRQTMLPHPVC</sequence>
<evidence type="ECO:0000256" key="6">
    <source>
        <dbReference type="ARBA" id="ARBA00022989"/>
    </source>
</evidence>
<gene>
    <name evidence="10" type="ORF">HR45_12555</name>
</gene>
<dbReference type="Proteomes" id="UP000029264">
    <property type="component" value="Unassembled WGS sequence"/>
</dbReference>
<feature type="transmembrane region" description="Helical" evidence="8">
    <location>
        <begin position="21"/>
        <end position="39"/>
    </location>
</feature>
<evidence type="ECO:0000256" key="4">
    <source>
        <dbReference type="ARBA" id="ARBA00022475"/>
    </source>
</evidence>
<keyword evidence="6 8" id="KW-1133">Transmembrane helix</keyword>
<evidence type="ECO:0000313" key="10">
    <source>
        <dbReference type="EMBL" id="KFZ37064.1"/>
    </source>
</evidence>
<comment type="subcellular location">
    <subcellularLocation>
        <location evidence="1">Cell membrane</location>
        <topology evidence="1">Multi-pass membrane protein</topology>
    </subcellularLocation>
</comment>
<evidence type="ECO:0000256" key="8">
    <source>
        <dbReference type="SAM" id="Phobius"/>
    </source>
</evidence>
<dbReference type="GO" id="GO:0022857">
    <property type="term" value="F:transmembrane transporter activity"/>
    <property type="evidence" value="ECO:0007669"/>
    <property type="project" value="InterPro"/>
</dbReference>
<reference evidence="10 11" key="1">
    <citation type="submission" date="2014-06" db="EMBL/GenBank/DDBJ databases">
        <title>Shewanella sp. YQH10.</title>
        <authorList>
            <person name="Liu Y."/>
            <person name="Zeng R."/>
        </authorList>
    </citation>
    <scope>NUCLEOTIDE SEQUENCE [LARGE SCALE GENOMIC DNA]</scope>
    <source>
        <strain evidence="10 11">YQH10</strain>
    </source>
</reference>
<proteinExistence type="inferred from homology"/>
<name>A0A094JGA6_9GAMM</name>
<feature type="transmembrane region" description="Helical" evidence="8">
    <location>
        <begin position="145"/>
        <end position="164"/>
    </location>
</feature>
<feature type="transmembrane region" description="Helical" evidence="8">
    <location>
        <begin position="356"/>
        <end position="375"/>
    </location>
</feature>
<keyword evidence="4" id="KW-1003">Cell membrane</keyword>
<keyword evidence="11" id="KW-1185">Reference proteome</keyword>
<protein>
    <submittedName>
        <fullName evidence="10">MFS transporter</fullName>
    </submittedName>
</protein>
<comment type="similarity">
    <text evidence="2">Belongs to the major facilitator superfamily.</text>
</comment>
<feature type="transmembrane region" description="Helical" evidence="8">
    <location>
        <begin position="111"/>
        <end position="133"/>
    </location>
</feature>
<keyword evidence="3" id="KW-0813">Transport</keyword>
<evidence type="ECO:0000259" key="9">
    <source>
        <dbReference type="PROSITE" id="PS50850"/>
    </source>
</evidence>
<organism evidence="10 11">
    <name type="scientific">Shewanella mangrovi</name>
    <dbReference type="NCBI Taxonomy" id="1515746"/>
    <lineage>
        <taxon>Bacteria</taxon>
        <taxon>Pseudomonadati</taxon>
        <taxon>Pseudomonadota</taxon>
        <taxon>Gammaproteobacteria</taxon>
        <taxon>Alteromonadales</taxon>
        <taxon>Shewanellaceae</taxon>
        <taxon>Shewanella</taxon>
    </lineage>
</organism>
<dbReference type="PANTHER" id="PTHR43271">
    <property type="entry name" value="BLL2771 PROTEIN"/>
    <property type="match status" value="1"/>
</dbReference>
<dbReference type="InterPro" id="IPR036259">
    <property type="entry name" value="MFS_trans_sf"/>
</dbReference>
<feature type="transmembrane region" description="Helical" evidence="8">
    <location>
        <begin position="268"/>
        <end position="287"/>
    </location>
</feature>
<feature type="transmembrane region" description="Helical" evidence="8">
    <location>
        <begin position="235"/>
        <end position="256"/>
    </location>
</feature>
<dbReference type="Gene3D" id="1.20.1250.20">
    <property type="entry name" value="MFS general substrate transporter like domains"/>
    <property type="match status" value="1"/>
</dbReference>
<evidence type="ECO:0000256" key="5">
    <source>
        <dbReference type="ARBA" id="ARBA00022692"/>
    </source>
</evidence>
<feature type="transmembrane region" description="Helical" evidence="8">
    <location>
        <begin position="59"/>
        <end position="78"/>
    </location>
</feature>
<evidence type="ECO:0000256" key="1">
    <source>
        <dbReference type="ARBA" id="ARBA00004651"/>
    </source>
</evidence>
<dbReference type="InterPro" id="IPR020846">
    <property type="entry name" value="MFS_dom"/>
</dbReference>
<dbReference type="CDD" id="cd17324">
    <property type="entry name" value="MFS_NepI_like"/>
    <property type="match status" value="1"/>
</dbReference>
<feature type="transmembrane region" description="Helical" evidence="8">
    <location>
        <begin position="299"/>
        <end position="316"/>
    </location>
</feature>
<evidence type="ECO:0000313" key="11">
    <source>
        <dbReference type="Proteomes" id="UP000029264"/>
    </source>
</evidence>
<feature type="transmembrane region" description="Helical" evidence="8">
    <location>
        <begin position="87"/>
        <end position="105"/>
    </location>
</feature>
<dbReference type="PANTHER" id="PTHR43271:SF1">
    <property type="entry name" value="INNER MEMBRANE TRANSPORT PROTEIN YNFM"/>
    <property type="match status" value="1"/>
</dbReference>
<dbReference type="InterPro" id="IPR011701">
    <property type="entry name" value="MFS"/>
</dbReference>
<dbReference type="STRING" id="1515746.HR45_12555"/>
<keyword evidence="7 8" id="KW-0472">Membrane</keyword>
<feature type="transmembrane region" description="Helical" evidence="8">
    <location>
        <begin position="176"/>
        <end position="195"/>
    </location>
</feature>
<keyword evidence="5 8" id="KW-0812">Transmembrane</keyword>
<comment type="caution">
    <text evidence="10">The sequence shown here is derived from an EMBL/GenBank/DDBJ whole genome shotgun (WGS) entry which is preliminary data.</text>
</comment>
<dbReference type="PROSITE" id="PS50850">
    <property type="entry name" value="MFS"/>
    <property type="match status" value="1"/>
</dbReference>
<evidence type="ECO:0000256" key="2">
    <source>
        <dbReference type="ARBA" id="ARBA00008335"/>
    </source>
</evidence>
<dbReference type="Pfam" id="PF07690">
    <property type="entry name" value="MFS_1"/>
    <property type="match status" value="1"/>
</dbReference>
<feature type="transmembrane region" description="Helical" evidence="8">
    <location>
        <begin position="381"/>
        <end position="402"/>
    </location>
</feature>
<dbReference type="AlphaFoldDB" id="A0A094JGA6"/>